<keyword evidence="2" id="KW-1185">Reference proteome</keyword>
<comment type="caution">
    <text evidence="1">The sequence shown here is derived from an EMBL/GenBank/DDBJ whole genome shotgun (WGS) entry which is preliminary data.</text>
</comment>
<dbReference type="AlphaFoldDB" id="A0AAV0VF08"/>
<sequence length="107" mass="12313">MESLRRLTSCIFSETGRVNLGKFQPPDTCSLELTFMTEQLVVMGTPYHGVTEKKQNVVNVNDLAQYLDTFHRSHFMLFNLNLFEDAAEFEADKDKQSIVDKLHEQIA</sequence>
<protein>
    <submittedName>
        <fullName evidence="1">Uncharacterized protein</fullName>
    </submittedName>
</protein>
<proteinExistence type="predicted"/>
<dbReference type="Gene3D" id="3.90.190.10">
    <property type="entry name" value="Protein tyrosine phosphatase superfamily"/>
    <property type="match status" value="1"/>
</dbReference>
<name>A0AAV0VF08_9STRA</name>
<gene>
    <name evidence="1" type="ORF">PDE001_LOCUS11176</name>
</gene>
<dbReference type="Proteomes" id="UP001162029">
    <property type="component" value="Unassembled WGS sequence"/>
</dbReference>
<accession>A0AAV0VF08</accession>
<evidence type="ECO:0000313" key="1">
    <source>
        <dbReference type="EMBL" id="CAI5746166.1"/>
    </source>
</evidence>
<dbReference type="EMBL" id="CANTFM010002362">
    <property type="protein sequence ID" value="CAI5746166.1"/>
    <property type="molecule type" value="Genomic_DNA"/>
</dbReference>
<dbReference type="InterPro" id="IPR029021">
    <property type="entry name" value="Prot-tyrosine_phosphatase-like"/>
</dbReference>
<organism evidence="1 2">
    <name type="scientific">Peronospora destructor</name>
    <dbReference type="NCBI Taxonomy" id="86335"/>
    <lineage>
        <taxon>Eukaryota</taxon>
        <taxon>Sar</taxon>
        <taxon>Stramenopiles</taxon>
        <taxon>Oomycota</taxon>
        <taxon>Peronosporomycetes</taxon>
        <taxon>Peronosporales</taxon>
        <taxon>Peronosporaceae</taxon>
        <taxon>Peronospora</taxon>
    </lineage>
</organism>
<evidence type="ECO:0000313" key="2">
    <source>
        <dbReference type="Proteomes" id="UP001162029"/>
    </source>
</evidence>
<reference evidence="1" key="1">
    <citation type="submission" date="2022-12" db="EMBL/GenBank/DDBJ databases">
        <authorList>
            <person name="Webb A."/>
        </authorList>
    </citation>
    <scope>NUCLEOTIDE SEQUENCE</scope>
    <source>
        <strain evidence="1">Pd1</strain>
    </source>
</reference>